<gene>
    <name evidence="2" type="ORF">UFOVP733_43</name>
    <name evidence="3" type="ORF">UFOVP743_16</name>
</gene>
<keyword evidence="1" id="KW-0812">Transmembrane</keyword>
<accession>A0A6J7X613</accession>
<keyword evidence="1" id="KW-1133">Transmembrane helix</keyword>
<dbReference type="PROSITE" id="PS51257">
    <property type="entry name" value="PROKAR_LIPOPROTEIN"/>
    <property type="match status" value="1"/>
</dbReference>
<dbReference type="EMBL" id="LR796712">
    <property type="protein sequence ID" value="CAB4161343.1"/>
    <property type="molecule type" value="Genomic_DNA"/>
</dbReference>
<reference evidence="3" key="1">
    <citation type="submission" date="2020-05" db="EMBL/GenBank/DDBJ databases">
        <authorList>
            <person name="Chiriac C."/>
            <person name="Salcher M."/>
            <person name="Ghai R."/>
            <person name="Kavagutti S V."/>
        </authorList>
    </citation>
    <scope>NUCLEOTIDE SEQUENCE</scope>
</reference>
<name>A0A6J7X613_9CAUD</name>
<sequence>MNPFKLSEIVASSFIVIACIRVGSFIFLHL</sequence>
<evidence type="ECO:0000313" key="3">
    <source>
        <dbReference type="EMBL" id="CAB5224846.1"/>
    </source>
</evidence>
<dbReference type="EMBL" id="LR798336">
    <property type="protein sequence ID" value="CAB5224846.1"/>
    <property type="molecule type" value="Genomic_DNA"/>
</dbReference>
<evidence type="ECO:0000256" key="1">
    <source>
        <dbReference type="SAM" id="Phobius"/>
    </source>
</evidence>
<proteinExistence type="predicted"/>
<keyword evidence="1" id="KW-0472">Membrane</keyword>
<feature type="transmembrane region" description="Helical" evidence="1">
    <location>
        <begin position="6"/>
        <end position="28"/>
    </location>
</feature>
<evidence type="ECO:0000313" key="2">
    <source>
        <dbReference type="EMBL" id="CAB4161343.1"/>
    </source>
</evidence>
<organism evidence="3">
    <name type="scientific">uncultured Caudovirales phage</name>
    <dbReference type="NCBI Taxonomy" id="2100421"/>
    <lineage>
        <taxon>Viruses</taxon>
        <taxon>Duplodnaviria</taxon>
        <taxon>Heunggongvirae</taxon>
        <taxon>Uroviricota</taxon>
        <taxon>Caudoviricetes</taxon>
        <taxon>Peduoviridae</taxon>
        <taxon>Maltschvirus</taxon>
        <taxon>Maltschvirus maltsch</taxon>
    </lineage>
</organism>
<protein>
    <submittedName>
        <fullName evidence="3">Uncharacterized protein</fullName>
    </submittedName>
</protein>